<sequence length="227" mass="24819">MQKSYAIFALSALWLSCQSVALAHPKPTDTVETPDTSTTQRVSQQQPSSHDHAHDETHQHDEKHDHTHDHDHGHDHNDDFTQLGTHVHGAATLTMVLEGNELQLALQSAAYNIVGFEHAPKSSEQKQEIALALDNLAQGNWFSLSAEANCEIQTSDANTDLTEPGYAGHGDFYANISLLCQRPALLQQLELSLFSLTPALEKVDVQWVLNGQQGAASATLSSGPLRF</sequence>
<keyword evidence="2" id="KW-0732">Signal</keyword>
<dbReference type="Proteomes" id="UP000634667">
    <property type="component" value="Unassembled WGS sequence"/>
</dbReference>
<comment type="caution">
    <text evidence="3">The sequence shown here is derived from an EMBL/GenBank/DDBJ whole genome shotgun (WGS) entry which is preliminary data.</text>
</comment>
<organism evidence="3 4">
    <name type="scientific">Alishewanella tabrizica</name>
    <dbReference type="NCBI Taxonomy" id="671278"/>
    <lineage>
        <taxon>Bacteria</taxon>
        <taxon>Pseudomonadati</taxon>
        <taxon>Pseudomonadota</taxon>
        <taxon>Gammaproteobacteria</taxon>
        <taxon>Alteromonadales</taxon>
        <taxon>Alteromonadaceae</taxon>
        <taxon>Alishewanella</taxon>
    </lineage>
</organism>
<dbReference type="EMBL" id="BMYR01000002">
    <property type="protein sequence ID" value="GGW53006.1"/>
    <property type="molecule type" value="Genomic_DNA"/>
</dbReference>
<evidence type="ECO:0000256" key="2">
    <source>
        <dbReference type="SAM" id="SignalP"/>
    </source>
</evidence>
<proteinExistence type="predicted"/>
<accession>A0ABQ2WIC0</accession>
<feature type="signal peptide" evidence="2">
    <location>
        <begin position="1"/>
        <end position="23"/>
    </location>
</feature>
<dbReference type="RefSeq" id="WP_189480446.1">
    <property type="nucleotide sequence ID" value="NZ_BMYR01000002.1"/>
</dbReference>
<dbReference type="InterPro" id="IPR021253">
    <property type="entry name" value="ZrgA-like"/>
</dbReference>
<gene>
    <name evidence="3" type="ORF">GCM10008111_06430</name>
</gene>
<feature type="region of interest" description="Disordered" evidence="1">
    <location>
        <begin position="26"/>
        <end position="82"/>
    </location>
</feature>
<protein>
    <recommendedName>
        <fullName evidence="5">DUF2796 domain-containing protein</fullName>
    </recommendedName>
</protein>
<feature type="compositionally biased region" description="Low complexity" evidence="1">
    <location>
        <begin position="28"/>
        <end position="39"/>
    </location>
</feature>
<dbReference type="Pfam" id="PF10986">
    <property type="entry name" value="ZrgA"/>
    <property type="match status" value="1"/>
</dbReference>
<evidence type="ECO:0000313" key="4">
    <source>
        <dbReference type="Proteomes" id="UP000634667"/>
    </source>
</evidence>
<name>A0ABQ2WIC0_9ALTE</name>
<keyword evidence="4" id="KW-1185">Reference proteome</keyword>
<evidence type="ECO:0000313" key="3">
    <source>
        <dbReference type="EMBL" id="GGW53006.1"/>
    </source>
</evidence>
<reference evidence="4" key="1">
    <citation type="journal article" date="2019" name="Int. J. Syst. Evol. Microbiol.">
        <title>The Global Catalogue of Microorganisms (GCM) 10K type strain sequencing project: providing services to taxonomists for standard genome sequencing and annotation.</title>
        <authorList>
            <consortium name="The Broad Institute Genomics Platform"/>
            <consortium name="The Broad Institute Genome Sequencing Center for Infectious Disease"/>
            <person name="Wu L."/>
            <person name="Ma J."/>
        </authorList>
    </citation>
    <scope>NUCLEOTIDE SEQUENCE [LARGE SCALE GENOMIC DNA]</scope>
    <source>
        <strain evidence="4">KCTC 23723</strain>
    </source>
</reference>
<evidence type="ECO:0008006" key="5">
    <source>
        <dbReference type="Google" id="ProtNLM"/>
    </source>
</evidence>
<dbReference type="PROSITE" id="PS51257">
    <property type="entry name" value="PROKAR_LIPOPROTEIN"/>
    <property type="match status" value="1"/>
</dbReference>
<evidence type="ECO:0000256" key="1">
    <source>
        <dbReference type="SAM" id="MobiDB-lite"/>
    </source>
</evidence>
<feature type="chain" id="PRO_5046108192" description="DUF2796 domain-containing protein" evidence="2">
    <location>
        <begin position="24"/>
        <end position="227"/>
    </location>
</feature>
<feature type="compositionally biased region" description="Basic and acidic residues" evidence="1">
    <location>
        <begin position="49"/>
        <end position="79"/>
    </location>
</feature>